<keyword evidence="6" id="KW-1185">Reference proteome</keyword>
<sequence>MRELVTVYSFGAELISTCVMIDPATKTTVDYPLAYSIGAALRATQRQFAQELQDRLAPYDIPMGMWYFFRALWEEDGLTQRQLSQRVGATEQTTVEQLRNMEQRGYIERRRSADDRRKIHVHLTETGRNLKNRLLPFAIEANRAALDGLSDGEIGFLRLVLDRIRGNLARCQAERRGGERLDIDDAGQEASVAK</sequence>
<dbReference type="Pfam" id="PF01047">
    <property type="entry name" value="MarR"/>
    <property type="match status" value="1"/>
</dbReference>
<dbReference type="SMART" id="SM00347">
    <property type="entry name" value="HTH_MARR"/>
    <property type="match status" value="1"/>
</dbReference>
<dbReference type="InterPro" id="IPR000835">
    <property type="entry name" value="HTH_MarR-typ"/>
</dbReference>
<dbReference type="PROSITE" id="PS50995">
    <property type="entry name" value="HTH_MARR_2"/>
    <property type="match status" value="1"/>
</dbReference>
<dbReference type="InterPro" id="IPR036388">
    <property type="entry name" value="WH-like_DNA-bd_sf"/>
</dbReference>
<dbReference type="InterPro" id="IPR036390">
    <property type="entry name" value="WH_DNA-bd_sf"/>
</dbReference>
<dbReference type="GO" id="GO:0003677">
    <property type="term" value="F:DNA binding"/>
    <property type="evidence" value="ECO:0007669"/>
    <property type="project" value="UniProtKB-KW"/>
</dbReference>
<dbReference type="Proteomes" id="UP000646365">
    <property type="component" value="Unassembled WGS sequence"/>
</dbReference>
<dbReference type="Gene3D" id="1.10.10.10">
    <property type="entry name" value="Winged helix-like DNA-binding domain superfamily/Winged helix DNA-binding domain"/>
    <property type="match status" value="1"/>
</dbReference>
<dbReference type="PANTHER" id="PTHR42756">
    <property type="entry name" value="TRANSCRIPTIONAL REGULATOR, MARR"/>
    <property type="match status" value="1"/>
</dbReference>
<dbReference type="EMBL" id="BMJQ01000003">
    <property type="protein sequence ID" value="GGF11393.1"/>
    <property type="molecule type" value="Genomic_DNA"/>
</dbReference>
<name>A0A8J2YRH5_9PROT</name>
<dbReference type="PANTHER" id="PTHR42756:SF1">
    <property type="entry name" value="TRANSCRIPTIONAL REPRESSOR OF EMRAB OPERON"/>
    <property type="match status" value="1"/>
</dbReference>
<evidence type="ECO:0000259" key="4">
    <source>
        <dbReference type="PROSITE" id="PS50995"/>
    </source>
</evidence>
<comment type="caution">
    <text evidence="5">The sequence shown here is derived from an EMBL/GenBank/DDBJ whole genome shotgun (WGS) entry which is preliminary data.</text>
</comment>
<evidence type="ECO:0000313" key="6">
    <source>
        <dbReference type="Proteomes" id="UP000646365"/>
    </source>
</evidence>
<dbReference type="SUPFAM" id="SSF46785">
    <property type="entry name" value="Winged helix' DNA-binding domain"/>
    <property type="match status" value="1"/>
</dbReference>
<organism evidence="5 6">
    <name type="scientific">Aliidongia dinghuensis</name>
    <dbReference type="NCBI Taxonomy" id="1867774"/>
    <lineage>
        <taxon>Bacteria</taxon>
        <taxon>Pseudomonadati</taxon>
        <taxon>Pseudomonadota</taxon>
        <taxon>Alphaproteobacteria</taxon>
        <taxon>Rhodospirillales</taxon>
        <taxon>Dongiaceae</taxon>
        <taxon>Aliidongia</taxon>
    </lineage>
</organism>
<dbReference type="AlphaFoldDB" id="A0A8J2YRH5"/>
<accession>A0A8J2YRH5</accession>
<keyword evidence="1" id="KW-0805">Transcription regulation</keyword>
<dbReference type="GO" id="GO:0003700">
    <property type="term" value="F:DNA-binding transcription factor activity"/>
    <property type="evidence" value="ECO:0007669"/>
    <property type="project" value="InterPro"/>
</dbReference>
<dbReference type="InterPro" id="IPR023187">
    <property type="entry name" value="Tscrpt_reg_MarR-type_CS"/>
</dbReference>
<reference evidence="5" key="1">
    <citation type="journal article" date="2014" name="Int. J. Syst. Evol. Microbiol.">
        <title>Complete genome sequence of Corynebacterium casei LMG S-19264T (=DSM 44701T), isolated from a smear-ripened cheese.</title>
        <authorList>
            <consortium name="US DOE Joint Genome Institute (JGI-PGF)"/>
            <person name="Walter F."/>
            <person name="Albersmeier A."/>
            <person name="Kalinowski J."/>
            <person name="Ruckert C."/>
        </authorList>
    </citation>
    <scope>NUCLEOTIDE SEQUENCE</scope>
    <source>
        <strain evidence="5">CGMCC 1.15725</strain>
    </source>
</reference>
<gene>
    <name evidence="5" type="ORF">GCM10011611_16300</name>
</gene>
<evidence type="ECO:0000256" key="2">
    <source>
        <dbReference type="ARBA" id="ARBA00023125"/>
    </source>
</evidence>
<keyword evidence="2" id="KW-0238">DNA-binding</keyword>
<evidence type="ECO:0000256" key="1">
    <source>
        <dbReference type="ARBA" id="ARBA00023015"/>
    </source>
</evidence>
<evidence type="ECO:0000313" key="5">
    <source>
        <dbReference type="EMBL" id="GGF11393.1"/>
    </source>
</evidence>
<dbReference type="PROSITE" id="PS01117">
    <property type="entry name" value="HTH_MARR_1"/>
    <property type="match status" value="1"/>
</dbReference>
<keyword evidence="3" id="KW-0804">Transcription</keyword>
<reference evidence="5" key="2">
    <citation type="submission" date="2020-09" db="EMBL/GenBank/DDBJ databases">
        <authorList>
            <person name="Sun Q."/>
            <person name="Zhou Y."/>
        </authorList>
    </citation>
    <scope>NUCLEOTIDE SEQUENCE</scope>
    <source>
        <strain evidence="5">CGMCC 1.15725</strain>
    </source>
</reference>
<evidence type="ECO:0000256" key="3">
    <source>
        <dbReference type="ARBA" id="ARBA00023163"/>
    </source>
</evidence>
<dbReference type="PRINTS" id="PR00598">
    <property type="entry name" value="HTHMARR"/>
</dbReference>
<feature type="domain" description="HTH marR-type" evidence="4">
    <location>
        <begin position="30"/>
        <end position="166"/>
    </location>
</feature>
<proteinExistence type="predicted"/>
<protein>
    <recommendedName>
        <fullName evidence="4">HTH marR-type domain-containing protein</fullName>
    </recommendedName>
</protein>